<dbReference type="AlphaFoldDB" id="A0A444ZZS5"/>
<dbReference type="Gramene" id="arahy.Tifrunner.gnm2.ann2.Ah13g378000.1">
    <property type="protein sequence ID" value="arahy.Tifrunner.gnm2.ann2.Ah13g378000.1-CDS"/>
    <property type="gene ID" value="arahy.Tifrunner.gnm2.ann2.Ah13g378000"/>
</dbReference>
<evidence type="ECO:0000313" key="1">
    <source>
        <dbReference type="EMBL" id="RYR19668.1"/>
    </source>
</evidence>
<proteinExistence type="predicted"/>
<keyword evidence="2" id="KW-1185">Reference proteome</keyword>
<gene>
    <name evidence="1" type="ORF">Ahy_B03g064541</name>
</gene>
<evidence type="ECO:0000313" key="2">
    <source>
        <dbReference type="Proteomes" id="UP000289738"/>
    </source>
</evidence>
<dbReference type="EMBL" id="SDMP01000013">
    <property type="protein sequence ID" value="RYR19668.1"/>
    <property type="molecule type" value="Genomic_DNA"/>
</dbReference>
<name>A0A444ZZS5_ARAHY</name>
<sequence length="232" mass="27206">MARWMLSPKALNNHVEKFKSRAIVLPRAVYSTLNYVVPESDEENEEVIMSLIEFDLGSRHYRVTLEQLAEQWNLVYHRENFTGGIPTDEEWGEYERLISLQSPQYEDPHMDARGNISCSGLGNKHRILMYLFLYVLIPRKHNHGILFNEDILVLWAMMTGKEIKWPYFMVHHMFEIKREKSSVGLYACQWTKIFKWLGIDLSEEKSIVLSNVAKIDDSTLRQMGRDPTAQEP</sequence>
<accession>A0A444ZZS5</accession>
<protein>
    <submittedName>
        <fullName evidence="1">Uncharacterized protein</fullName>
    </submittedName>
</protein>
<dbReference type="Proteomes" id="UP000289738">
    <property type="component" value="Chromosome B03"/>
</dbReference>
<organism evidence="1 2">
    <name type="scientific">Arachis hypogaea</name>
    <name type="common">Peanut</name>
    <dbReference type="NCBI Taxonomy" id="3818"/>
    <lineage>
        <taxon>Eukaryota</taxon>
        <taxon>Viridiplantae</taxon>
        <taxon>Streptophyta</taxon>
        <taxon>Embryophyta</taxon>
        <taxon>Tracheophyta</taxon>
        <taxon>Spermatophyta</taxon>
        <taxon>Magnoliopsida</taxon>
        <taxon>eudicotyledons</taxon>
        <taxon>Gunneridae</taxon>
        <taxon>Pentapetalae</taxon>
        <taxon>rosids</taxon>
        <taxon>fabids</taxon>
        <taxon>Fabales</taxon>
        <taxon>Fabaceae</taxon>
        <taxon>Papilionoideae</taxon>
        <taxon>50 kb inversion clade</taxon>
        <taxon>dalbergioids sensu lato</taxon>
        <taxon>Dalbergieae</taxon>
        <taxon>Pterocarpus clade</taxon>
        <taxon>Arachis</taxon>
    </lineage>
</organism>
<reference evidence="1 2" key="1">
    <citation type="submission" date="2019-01" db="EMBL/GenBank/DDBJ databases">
        <title>Sequencing of cultivated peanut Arachis hypogaea provides insights into genome evolution and oil improvement.</title>
        <authorList>
            <person name="Chen X."/>
        </authorList>
    </citation>
    <scope>NUCLEOTIDE SEQUENCE [LARGE SCALE GENOMIC DNA]</scope>
    <source>
        <strain evidence="2">cv. Fuhuasheng</strain>
        <tissue evidence="1">Leaves</tissue>
    </source>
</reference>
<comment type="caution">
    <text evidence="1">The sequence shown here is derived from an EMBL/GenBank/DDBJ whole genome shotgun (WGS) entry which is preliminary data.</text>
</comment>